<name>A0AAD9T665_9HELO</name>
<dbReference type="InterPro" id="IPR050273">
    <property type="entry name" value="GppA/Ppx_hydrolase"/>
</dbReference>
<evidence type="ECO:0000313" key="4">
    <source>
        <dbReference type="EMBL" id="KAK2629304.1"/>
    </source>
</evidence>
<evidence type="ECO:0000256" key="1">
    <source>
        <dbReference type="SAM" id="MobiDB-lite"/>
    </source>
</evidence>
<dbReference type="Gene3D" id="3.30.420.40">
    <property type="match status" value="1"/>
</dbReference>
<dbReference type="FunFam" id="3.30.420.150:FF:000007">
    <property type="entry name" value="Retrograde regulation protein 2"/>
    <property type="match status" value="1"/>
</dbReference>
<accession>A0AAD9T665</accession>
<comment type="caution">
    <text evidence="4">The sequence shown here is derived from an EMBL/GenBank/DDBJ whole genome shotgun (WGS) entry which is preliminary data.</text>
</comment>
<evidence type="ECO:0000259" key="2">
    <source>
        <dbReference type="Pfam" id="PF02541"/>
    </source>
</evidence>
<dbReference type="PANTHER" id="PTHR30005:SF0">
    <property type="entry name" value="RETROGRADE REGULATION PROTEIN 2"/>
    <property type="match status" value="1"/>
</dbReference>
<dbReference type="PANTHER" id="PTHR30005">
    <property type="entry name" value="EXOPOLYPHOSPHATASE"/>
    <property type="match status" value="1"/>
</dbReference>
<evidence type="ECO:0000259" key="3">
    <source>
        <dbReference type="Pfam" id="PF23566"/>
    </source>
</evidence>
<dbReference type="Proteomes" id="UP001285354">
    <property type="component" value="Unassembled WGS sequence"/>
</dbReference>
<keyword evidence="5" id="KW-1185">Reference proteome</keyword>
<evidence type="ECO:0000313" key="5">
    <source>
        <dbReference type="Proteomes" id="UP001285354"/>
    </source>
</evidence>
<protein>
    <recommendedName>
        <fullName evidence="6">Ppx/GppA phosphatase domain-containing protein</fullName>
    </recommendedName>
</protein>
<gene>
    <name evidence="4" type="ORF">QTJ16_000124</name>
</gene>
<sequence>MGGGPEIMSFDEGPTIEQNSKGDKNLRGVVDMGSNGIRFSVSSLAPPTSRILPTLVSYRLDISLYSAQYDEKTGERIPIPDDIIDLIIAALMRFKVICRDLKVPEKHIRIIATEATRTAVNSVEYRKAIKEATGLVVEMLGKAEEGYVGALGVASGFSTVSGIVMDLGGGSTQITWMRSIDGKVEVSPKGSISFPYGAAALTKKLEDLRKGKSEEDGNAAVAGLREEMEENFRQAYDELEIPEDMVAKAKTQGGFPLYLSGGGFRGWGYLLLYMGQIHGRHYPISIINGYRASKEKFQDVETLKKVAREAKKIFRVSDRRRAQVPAVAFLVNVLTEALPHGIKEAHFCQGGVREGVLFRELPQDIRDDDPLEVATQSYGGKSADALSSLLLNSIPKASKKDGGRAFPESISKHVIHAFANVLYLHAPMSKEIASAAALYCTSSGLMASAHGVSHSDRALLGLMLEERYEGELPPREAEFKLSLQSILTPEEIWWTRYLGAVGLLISKIYPAGNFDGDEPRINVSSEWASGFGKKGNKEGLRLTLSIKKIKDDPMMLKEALHDHVENIHKVGKHKNWIGGAKGWGMSIDIKIKEVQNMVAL</sequence>
<organism evidence="4 5">
    <name type="scientific">Diplocarpon rosae</name>
    <dbReference type="NCBI Taxonomy" id="946125"/>
    <lineage>
        <taxon>Eukaryota</taxon>
        <taxon>Fungi</taxon>
        <taxon>Dikarya</taxon>
        <taxon>Ascomycota</taxon>
        <taxon>Pezizomycotina</taxon>
        <taxon>Leotiomycetes</taxon>
        <taxon>Helotiales</taxon>
        <taxon>Drepanopezizaceae</taxon>
        <taxon>Diplocarpon</taxon>
    </lineage>
</organism>
<reference evidence="4" key="1">
    <citation type="submission" date="2023-06" db="EMBL/GenBank/DDBJ databases">
        <title>Draft genome of Marssonina rosae.</title>
        <authorList>
            <person name="Cheng Q."/>
        </authorList>
    </citation>
    <scope>NUCLEOTIDE SEQUENCE</scope>
    <source>
        <strain evidence="4">R4</strain>
    </source>
</reference>
<feature type="domain" description="Ppx/GppA phosphatase N-terminal" evidence="2">
    <location>
        <begin position="55"/>
        <end position="363"/>
    </location>
</feature>
<dbReference type="EMBL" id="JAUBYV010000001">
    <property type="protein sequence ID" value="KAK2629304.1"/>
    <property type="molecule type" value="Genomic_DNA"/>
</dbReference>
<dbReference type="GO" id="GO:0006357">
    <property type="term" value="P:regulation of transcription by RNA polymerase II"/>
    <property type="evidence" value="ECO:0007669"/>
    <property type="project" value="TreeGrafter"/>
</dbReference>
<dbReference type="InterPro" id="IPR043129">
    <property type="entry name" value="ATPase_NBD"/>
</dbReference>
<dbReference type="Gene3D" id="3.30.420.150">
    <property type="entry name" value="Exopolyphosphatase. Domain 2"/>
    <property type="match status" value="1"/>
</dbReference>
<dbReference type="Pfam" id="PF23566">
    <property type="entry name" value="RTG2_C"/>
    <property type="match status" value="1"/>
</dbReference>
<dbReference type="SUPFAM" id="SSF53067">
    <property type="entry name" value="Actin-like ATPase domain"/>
    <property type="match status" value="2"/>
</dbReference>
<dbReference type="Pfam" id="PF02541">
    <property type="entry name" value="Ppx-GppA"/>
    <property type="match status" value="1"/>
</dbReference>
<dbReference type="InterPro" id="IPR003695">
    <property type="entry name" value="Ppx_GppA_N"/>
</dbReference>
<dbReference type="AlphaFoldDB" id="A0AAD9T665"/>
<proteinExistence type="predicted"/>
<evidence type="ECO:0008006" key="6">
    <source>
        <dbReference type="Google" id="ProtNLM"/>
    </source>
</evidence>
<dbReference type="FunFam" id="3.30.420.40:FF:000191">
    <property type="entry name" value="Retrograde regulation protein 2"/>
    <property type="match status" value="1"/>
</dbReference>
<dbReference type="InterPro" id="IPR057512">
    <property type="entry name" value="RTG2_C"/>
</dbReference>
<feature type="domain" description="RTG2 C-terminal" evidence="3">
    <location>
        <begin position="369"/>
        <end position="593"/>
    </location>
</feature>
<feature type="region of interest" description="Disordered" evidence="1">
    <location>
        <begin position="1"/>
        <end position="25"/>
    </location>
</feature>